<sequence length="189" mass="22075">PLILLGLLIVIGVFFAIEYFIVKKKGTENLQAKINKSEWRETKKHLQLVDTPTYNLVKESFESVKSIEANYLLAGFILKYALRMEDLLSVVLQPEILFRYLVLISSKRKIRIKKLIETDENASHYLSYISGYLLKYLLILDTMLETNKLPNYFVNSIQRIKKGIEEFKQMEIPEDKIKLAKEALEEETI</sequence>
<proteinExistence type="predicted"/>
<feature type="non-terminal residue" evidence="1">
    <location>
        <position position="1"/>
    </location>
</feature>
<comment type="caution">
    <text evidence="1">The sequence shown here is derived from an EMBL/GenBank/DDBJ whole genome shotgun (WGS) entry which is preliminary data.</text>
</comment>
<dbReference type="EMBL" id="BARU01037638">
    <property type="protein sequence ID" value="GAH89223.1"/>
    <property type="molecule type" value="Genomic_DNA"/>
</dbReference>
<organism evidence="1">
    <name type="scientific">marine sediment metagenome</name>
    <dbReference type="NCBI Taxonomy" id="412755"/>
    <lineage>
        <taxon>unclassified sequences</taxon>
        <taxon>metagenomes</taxon>
        <taxon>ecological metagenomes</taxon>
    </lineage>
</organism>
<evidence type="ECO:0000313" key="1">
    <source>
        <dbReference type="EMBL" id="GAH89223.1"/>
    </source>
</evidence>
<reference evidence="1" key="1">
    <citation type="journal article" date="2014" name="Front. Microbiol.">
        <title>High frequency of phylogenetically diverse reductive dehalogenase-homologous genes in deep subseafloor sedimentary metagenomes.</title>
        <authorList>
            <person name="Kawai M."/>
            <person name="Futagami T."/>
            <person name="Toyoda A."/>
            <person name="Takaki Y."/>
            <person name="Nishi S."/>
            <person name="Hori S."/>
            <person name="Arai W."/>
            <person name="Tsubouchi T."/>
            <person name="Morono Y."/>
            <person name="Uchiyama I."/>
            <person name="Ito T."/>
            <person name="Fujiyama A."/>
            <person name="Inagaki F."/>
            <person name="Takami H."/>
        </authorList>
    </citation>
    <scope>NUCLEOTIDE SEQUENCE</scope>
    <source>
        <strain evidence="1">Expedition CK06-06</strain>
    </source>
</reference>
<protein>
    <submittedName>
        <fullName evidence="1">Uncharacterized protein</fullName>
    </submittedName>
</protein>
<dbReference type="AlphaFoldDB" id="X1L4W9"/>
<gene>
    <name evidence="1" type="ORF">S03H2_58604</name>
</gene>
<name>X1L4W9_9ZZZZ</name>
<accession>X1L4W9</accession>